<sequence length="280" mass="31432">MRAITGAIVSSKPCSLVKAYRILDFFYNSDASDLLSADCAAYISTATEAIREHEYFRRELRGNQQQGAANLEAHDYEGEMKHQDRERKGDVAGSQSQRDSAAEVEPDVAAGEKKSKKKKNKEDRQHGGAVAGVESHIPTSPEIGREKRKEKHPIKEIIVNVKQEPDLVVDEELLSEKKSKKKKEKVRVKLEGEAGDVDEVGGKIVKDGGSQQNVAGGEKKKKKKKHEEEQVNYKDVKQEEKMVCDGDLGSEKKRKKKRGRGENDDNALEQVEHTKKKQRK</sequence>
<evidence type="ECO:0000313" key="3">
    <source>
        <dbReference type="EMBL" id="CAL4977276.1"/>
    </source>
</evidence>
<reference evidence="2 4" key="2">
    <citation type="submission" date="2024-10" db="EMBL/GenBank/DDBJ databases">
        <authorList>
            <person name="Ryan C."/>
        </authorList>
    </citation>
    <scope>NUCLEOTIDE SEQUENCE [LARGE SCALE GENOMIC DNA]</scope>
</reference>
<evidence type="ECO:0000256" key="1">
    <source>
        <dbReference type="SAM" id="MobiDB-lite"/>
    </source>
</evidence>
<evidence type="ECO:0000313" key="2">
    <source>
        <dbReference type="EMBL" id="CAL4964639.1"/>
    </source>
</evidence>
<feature type="compositionally biased region" description="Basic and acidic residues" evidence="1">
    <location>
        <begin position="78"/>
        <end position="90"/>
    </location>
</feature>
<dbReference type="AlphaFoldDB" id="A0ABC8ZUV2"/>
<dbReference type="PANTHER" id="PTHR48227:SF1">
    <property type="entry name" value="DNA LIGASE 1-LIKE"/>
    <property type="match status" value="1"/>
</dbReference>
<keyword evidence="4" id="KW-1185">Reference proteome</keyword>
<dbReference type="EMBL" id="OZ075129">
    <property type="protein sequence ID" value="CAL4964639.1"/>
    <property type="molecule type" value="Genomic_DNA"/>
</dbReference>
<name>A0ABC8ZUV2_9POAL</name>
<feature type="region of interest" description="Disordered" evidence="1">
    <location>
        <begin position="200"/>
        <end position="280"/>
    </location>
</feature>
<dbReference type="PANTHER" id="PTHR48227">
    <property type="entry name" value="DNA TOPOISOMERASE 1-LIKE"/>
    <property type="match status" value="1"/>
</dbReference>
<dbReference type="Proteomes" id="UP001497457">
    <property type="component" value="Chromosome 19rd"/>
</dbReference>
<dbReference type="EMBL" id="OZ075130">
    <property type="protein sequence ID" value="CAL4977276.1"/>
    <property type="molecule type" value="Genomic_DNA"/>
</dbReference>
<proteinExistence type="predicted"/>
<protein>
    <submittedName>
        <fullName evidence="2">Uncharacterized protein</fullName>
    </submittedName>
</protein>
<feature type="compositionally biased region" description="Basic and acidic residues" evidence="1">
    <location>
        <begin position="226"/>
        <end position="244"/>
    </location>
</feature>
<dbReference type="Proteomes" id="UP001497457">
    <property type="component" value="Chromosome 20rd"/>
</dbReference>
<reference evidence="4" key="1">
    <citation type="submission" date="2024-06" db="EMBL/GenBank/DDBJ databases">
        <authorList>
            <person name="Ryan C."/>
        </authorList>
    </citation>
    <scope>NUCLEOTIDE SEQUENCE [LARGE SCALE GENOMIC DNA]</scope>
</reference>
<gene>
    <name evidence="2" type="ORF">URODEC1_LOCUS46801</name>
    <name evidence="3" type="ORF">URODEC1_LOCUS54100</name>
</gene>
<evidence type="ECO:0000313" key="4">
    <source>
        <dbReference type="Proteomes" id="UP001497457"/>
    </source>
</evidence>
<feature type="region of interest" description="Disordered" evidence="1">
    <location>
        <begin position="78"/>
        <end position="151"/>
    </location>
</feature>
<organism evidence="2 4">
    <name type="scientific">Urochloa decumbens</name>
    <dbReference type="NCBI Taxonomy" id="240449"/>
    <lineage>
        <taxon>Eukaryota</taxon>
        <taxon>Viridiplantae</taxon>
        <taxon>Streptophyta</taxon>
        <taxon>Embryophyta</taxon>
        <taxon>Tracheophyta</taxon>
        <taxon>Spermatophyta</taxon>
        <taxon>Magnoliopsida</taxon>
        <taxon>Liliopsida</taxon>
        <taxon>Poales</taxon>
        <taxon>Poaceae</taxon>
        <taxon>PACMAD clade</taxon>
        <taxon>Panicoideae</taxon>
        <taxon>Panicodae</taxon>
        <taxon>Paniceae</taxon>
        <taxon>Melinidinae</taxon>
        <taxon>Urochloa</taxon>
    </lineage>
</organism>
<accession>A0ABC8ZUV2</accession>